<dbReference type="eggNOG" id="COG1639">
    <property type="taxonomic scope" value="Bacteria"/>
</dbReference>
<dbReference type="InterPro" id="IPR052340">
    <property type="entry name" value="RNase_Y/CdgJ"/>
</dbReference>
<dbReference type="KEGG" id="fbl:Fbal_0931"/>
<dbReference type="EMBL" id="CP002209">
    <property type="protein sequence ID" value="ADN75140.1"/>
    <property type="molecule type" value="Genomic_DNA"/>
</dbReference>
<dbReference type="SUPFAM" id="SSF109604">
    <property type="entry name" value="HD-domain/PDEase-like"/>
    <property type="match status" value="1"/>
</dbReference>
<keyword evidence="3" id="KW-1185">Reference proteome</keyword>
<proteinExistence type="predicted"/>
<evidence type="ECO:0000313" key="3">
    <source>
        <dbReference type="Proteomes" id="UP000006683"/>
    </source>
</evidence>
<protein>
    <submittedName>
        <fullName evidence="2">Putative signal transduction protein</fullName>
    </submittedName>
</protein>
<dbReference type="Pfam" id="PF08668">
    <property type="entry name" value="HDOD"/>
    <property type="match status" value="1"/>
</dbReference>
<dbReference type="PANTHER" id="PTHR33525:SF3">
    <property type="entry name" value="RIBONUCLEASE Y"/>
    <property type="match status" value="1"/>
</dbReference>
<dbReference type="Proteomes" id="UP000006683">
    <property type="component" value="Chromosome"/>
</dbReference>
<evidence type="ECO:0000313" key="2">
    <source>
        <dbReference type="EMBL" id="ADN75140.1"/>
    </source>
</evidence>
<dbReference type="OrthoDB" id="598113at2"/>
<accession>E1STK7</accession>
<dbReference type="HOGENOM" id="CLU_048246_1_0_6"/>
<dbReference type="InterPro" id="IPR013976">
    <property type="entry name" value="HDOD"/>
</dbReference>
<dbReference type="STRING" id="550540.Fbal_0931"/>
<sequence>MSTDHALLVQLLGKVKSGELVLPSLPEVAIGVREMARQPDCSLSELSAEISKDPALAARIVSLSNSAAFGGVSKSTSVIAAVTRLGLHRTRDLAVAAAMQQLFRTSRSMTWDLMDEIWRFNVEVASCASAILACQHELGNLRALSADTLLLASLIHNIGALPVLEQAELKPELFAEREQLRRITQLLKAPIGRSVLLEWGFDQELIEVVHRWADFSFQTQEVGYLDLVRLAAIYSREVVLADPFPSVLEMFVSKGVIPSLDLFGMETYFLTYNEIKASFDSGPGYRRTG</sequence>
<feature type="domain" description="HDOD" evidence="1">
    <location>
        <begin position="22"/>
        <end position="215"/>
    </location>
</feature>
<reference evidence="2 3" key="1">
    <citation type="journal article" date="2010" name="Stand. Genomic Sci.">
        <title>Complete genome sequence of Ferrimonas balearica type strain (PAT).</title>
        <authorList>
            <person name="Nolan M."/>
            <person name="Sikorski J."/>
            <person name="Davenport K."/>
            <person name="Lucas S."/>
            <person name="Glavina Del Rio T."/>
            <person name="Tice H."/>
            <person name="Cheng J."/>
            <person name="Goodwin L."/>
            <person name="Pitluck S."/>
            <person name="Liolios K."/>
            <person name="Ivanova N."/>
            <person name="Mavromatis K."/>
            <person name="Ovchinnikova G."/>
            <person name="Pati A."/>
            <person name="Chen A."/>
            <person name="Palaniappan K."/>
            <person name="Land M."/>
            <person name="Hauser L."/>
            <person name="Chang Y."/>
            <person name="Jeffries C."/>
            <person name="Tapia R."/>
            <person name="Brettin T."/>
            <person name="Detter J."/>
            <person name="Han C."/>
            <person name="Yasawong M."/>
            <person name="Rohde M."/>
            <person name="Tindall B."/>
            <person name="Goker M."/>
            <person name="Woyke T."/>
            <person name="Bristow J."/>
            <person name="Eisen J."/>
            <person name="Markowitz V."/>
            <person name="Hugenholtz P."/>
            <person name="Kyrpides N."/>
            <person name="Klenk H."/>
            <person name="Lapidus A."/>
        </authorList>
    </citation>
    <scope>NUCLEOTIDE SEQUENCE [LARGE SCALE GENOMIC DNA]</scope>
    <source>
        <strain evidence="3">DSM 9799 / CCM 4581 / KCTC 23876 / PAT</strain>
    </source>
</reference>
<evidence type="ECO:0000259" key="1">
    <source>
        <dbReference type="PROSITE" id="PS51833"/>
    </source>
</evidence>
<dbReference type="AlphaFoldDB" id="E1STK7"/>
<gene>
    <name evidence="2" type="ordered locus">Fbal_0931</name>
</gene>
<dbReference type="RefSeq" id="WP_013344446.1">
    <property type="nucleotide sequence ID" value="NC_014541.1"/>
</dbReference>
<dbReference type="GeneID" id="67181177"/>
<organism evidence="2 3">
    <name type="scientific">Ferrimonas balearica (strain DSM 9799 / CCM 4581 / KCTC 23876 / PAT)</name>
    <dbReference type="NCBI Taxonomy" id="550540"/>
    <lineage>
        <taxon>Bacteria</taxon>
        <taxon>Pseudomonadati</taxon>
        <taxon>Pseudomonadota</taxon>
        <taxon>Gammaproteobacteria</taxon>
        <taxon>Alteromonadales</taxon>
        <taxon>Ferrimonadaceae</taxon>
        <taxon>Ferrimonas</taxon>
    </lineage>
</organism>
<name>E1STK7_FERBD</name>
<dbReference type="PROSITE" id="PS51833">
    <property type="entry name" value="HDOD"/>
    <property type="match status" value="1"/>
</dbReference>
<dbReference type="PANTHER" id="PTHR33525">
    <property type="match status" value="1"/>
</dbReference>
<dbReference type="Gene3D" id="1.10.3210.10">
    <property type="entry name" value="Hypothetical protein af1432"/>
    <property type="match status" value="1"/>
</dbReference>